<dbReference type="KEGG" id="fri:FraEuI1c_6868"/>
<evidence type="ECO:0000313" key="3">
    <source>
        <dbReference type="Proteomes" id="UP000002484"/>
    </source>
</evidence>
<evidence type="ECO:0000256" key="1">
    <source>
        <dbReference type="SAM" id="MobiDB-lite"/>
    </source>
</evidence>
<proteinExistence type="predicted"/>
<organism evidence="2 3">
    <name type="scientific">Pseudofrankia inefficax (strain DSM 45817 / CECT 9037 / DDB 130130 / EuI1c)</name>
    <name type="common">Frankia inefficax</name>
    <dbReference type="NCBI Taxonomy" id="298654"/>
    <lineage>
        <taxon>Bacteria</taxon>
        <taxon>Bacillati</taxon>
        <taxon>Actinomycetota</taxon>
        <taxon>Actinomycetes</taxon>
        <taxon>Frankiales</taxon>
        <taxon>Frankiaceae</taxon>
        <taxon>Pseudofrankia</taxon>
    </lineage>
</organism>
<dbReference type="EMBL" id="CP002299">
    <property type="protein sequence ID" value="ADP84837.1"/>
    <property type="molecule type" value="Genomic_DNA"/>
</dbReference>
<reference evidence="2 3" key="1">
    <citation type="submission" date="2010-10" db="EMBL/GenBank/DDBJ databases">
        <title>Complete sequence of Frankia sp. EuI1c.</title>
        <authorList>
            <consortium name="US DOE Joint Genome Institute"/>
            <person name="Lucas S."/>
            <person name="Copeland A."/>
            <person name="Lapidus A."/>
            <person name="Cheng J.-F."/>
            <person name="Bruce D."/>
            <person name="Goodwin L."/>
            <person name="Pitluck S."/>
            <person name="Chertkov O."/>
            <person name="Detter J.C."/>
            <person name="Han C."/>
            <person name="Tapia R."/>
            <person name="Land M."/>
            <person name="Hauser L."/>
            <person name="Jeffries C."/>
            <person name="Kyrpides N."/>
            <person name="Ivanova N."/>
            <person name="Mikhailova N."/>
            <person name="Beauchemin N."/>
            <person name="Sen A."/>
            <person name="Sur S.A."/>
            <person name="Gtari M."/>
            <person name="Wall L."/>
            <person name="Tisa L."/>
            <person name="Woyke T."/>
        </authorList>
    </citation>
    <scope>NUCLEOTIDE SEQUENCE [LARGE SCALE GENOMIC DNA]</scope>
    <source>
        <strain evidence="3">DSM 45817 / CECT 9037 / EuI1c</strain>
    </source>
</reference>
<gene>
    <name evidence="2" type="ordered locus">FraEuI1c_6868</name>
</gene>
<sequence length="263" mass="27062">MPAPVTAEGGASDMVSLTGGEPRPLTLGQFSAGLRRLAGAPGPRGACLAPALSGDEASPARLVRMLPLRCADGLARGEHGPTGLPAGAVVSVAWQLDGVGAVVGALLPPGHPAAGRLGARVLAGEGVWPATVWPAGSEVSRESPLIELADTPARLVVRAPDRDIVGSLDQPARPPADAGRLTRATTGLRRGNRQVRIRAGDRVWWLRATGVFGVRVSRGDRPVYLTRGMLGHFEPGADELDVSVVLATLASLPSSTYAPILGF</sequence>
<name>E3IUM1_PSEI1</name>
<keyword evidence="3" id="KW-1185">Reference proteome</keyword>
<dbReference type="Proteomes" id="UP000002484">
    <property type="component" value="Chromosome"/>
</dbReference>
<dbReference type="AlphaFoldDB" id="E3IUM1"/>
<dbReference type="InParanoid" id="E3IUM1"/>
<evidence type="ECO:0000313" key="2">
    <source>
        <dbReference type="EMBL" id="ADP84837.1"/>
    </source>
</evidence>
<accession>E3IUM1</accession>
<protein>
    <submittedName>
        <fullName evidence="2">Uncharacterized protein</fullName>
    </submittedName>
</protein>
<dbReference type="HOGENOM" id="CLU_092363_0_0_11"/>
<feature type="region of interest" description="Disordered" evidence="1">
    <location>
        <begin position="1"/>
        <end position="22"/>
    </location>
</feature>